<organism evidence="4 5">
    <name type="scientific">Fibrella rubiginis</name>
    <dbReference type="NCBI Taxonomy" id="2817060"/>
    <lineage>
        <taxon>Bacteria</taxon>
        <taxon>Pseudomonadati</taxon>
        <taxon>Bacteroidota</taxon>
        <taxon>Cytophagia</taxon>
        <taxon>Cytophagales</taxon>
        <taxon>Spirosomataceae</taxon>
        <taxon>Fibrella</taxon>
    </lineage>
</organism>
<evidence type="ECO:0000313" key="5">
    <source>
        <dbReference type="Proteomes" id="UP000664034"/>
    </source>
</evidence>
<dbReference type="Proteomes" id="UP000664034">
    <property type="component" value="Unassembled WGS sequence"/>
</dbReference>
<feature type="domain" description="Histone deacetylase" evidence="3">
    <location>
        <begin position="29"/>
        <end position="300"/>
    </location>
</feature>
<dbReference type="Pfam" id="PF00850">
    <property type="entry name" value="Hist_deacetyl"/>
    <property type="match status" value="1"/>
</dbReference>
<dbReference type="InterPro" id="IPR000286">
    <property type="entry name" value="HDACs"/>
</dbReference>
<keyword evidence="2" id="KW-0378">Hydrolase</keyword>
<evidence type="ECO:0000256" key="2">
    <source>
        <dbReference type="ARBA" id="ARBA00022801"/>
    </source>
</evidence>
<dbReference type="PRINTS" id="PR01270">
    <property type="entry name" value="HDASUPER"/>
</dbReference>
<dbReference type="CDD" id="cd09993">
    <property type="entry name" value="HDAC_classIV"/>
    <property type="match status" value="1"/>
</dbReference>
<dbReference type="SUPFAM" id="SSF52768">
    <property type="entry name" value="Arginase/deacetylase"/>
    <property type="match status" value="1"/>
</dbReference>
<name>A0A939GEU4_9BACT</name>
<dbReference type="EMBL" id="JAFMYV010000002">
    <property type="protein sequence ID" value="MBO0935924.1"/>
    <property type="molecule type" value="Genomic_DNA"/>
</dbReference>
<protein>
    <submittedName>
        <fullName evidence="4">Histone deacetylase</fullName>
    </submittedName>
</protein>
<evidence type="ECO:0000256" key="1">
    <source>
        <dbReference type="ARBA" id="ARBA00005947"/>
    </source>
</evidence>
<dbReference type="InterPro" id="IPR044150">
    <property type="entry name" value="HDAC_classIV"/>
</dbReference>
<dbReference type="GO" id="GO:0016787">
    <property type="term" value="F:hydrolase activity"/>
    <property type="evidence" value="ECO:0007669"/>
    <property type="project" value="UniProtKB-KW"/>
</dbReference>
<dbReference type="PANTHER" id="PTHR10625">
    <property type="entry name" value="HISTONE DEACETYLASE HDAC1-RELATED"/>
    <property type="match status" value="1"/>
</dbReference>
<sequence length="310" mass="34736">MLQIAYAPLYKHELPASPPRGNEPGEPHRFPMIKYELIHEQLLYDGTCTEANFFAPGPIDDRWVLGVHTPEYVHALKTQTVDARMVRRIGFPMSPRLIEREWVITQGTLDCTHYARRDGVAMNVAGGTHHAYPDHGEGFCMLNDVGVAAHYLLETGQSRKILVIDLDVHQGNGTAVMFGHEPRVFTFSMHGKDNYPLKKEQSDLDIPLLTGTGDDVFLNTLYDTLPRLLAIEQPDFLFYVAGVDILATDRLGKLSVSMAGVKQRDEFVFEQARKHNLPIVVSMGGGYSPRVADIVDAHCNTFRVAANLYF</sequence>
<dbReference type="InterPro" id="IPR037138">
    <property type="entry name" value="His_deacetylse_dom_sf"/>
</dbReference>
<comment type="similarity">
    <text evidence="1">Belongs to the histone deacetylase family.</text>
</comment>
<dbReference type="InterPro" id="IPR023696">
    <property type="entry name" value="Ureohydrolase_dom_sf"/>
</dbReference>
<dbReference type="AlphaFoldDB" id="A0A939GEU4"/>
<dbReference type="RefSeq" id="WP_207363804.1">
    <property type="nucleotide sequence ID" value="NZ_JAFMYV010000002.1"/>
</dbReference>
<evidence type="ECO:0000313" key="4">
    <source>
        <dbReference type="EMBL" id="MBO0935924.1"/>
    </source>
</evidence>
<gene>
    <name evidence="4" type="ORF">J2I47_05130</name>
</gene>
<accession>A0A939GEU4</accession>
<dbReference type="GO" id="GO:0004407">
    <property type="term" value="F:histone deacetylase activity"/>
    <property type="evidence" value="ECO:0007669"/>
    <property type="project" value="InterPro"/>
</dbReference>
<comment type="caution">
    <text evidence="4">The sequence shown here is derived from an EMBL/GenBank/DDBJ whole genome shotgun (WGS) entry which is preliminary data.</text>
</comment>
<evidence type="ECO:0000259" key="3">
    <source>
        <dbReference type="Pfam" id="PF00850"/>
    </source>
</evidence>
<keyword evidence="5" id="KW-1185">Reference proteome</keyword>
<dbReference type="GO" id="GO:0040029">
    <property type="term" value="P:epigenetic regulation of gene expression"/>
    <property type="evidence" value="ECO:0007669"/>
    <property type="project" value="TreeGrafter"/>
</dbReference>
<dbReference type="Gene3D" id="3.40.800.20">
    <property type="entry name" value="Histone deacetylase domain"/>
    <property type="match status" value="1"/>
</dbReference>
<proteinExistence type="inferred from homology"/>
<dbReference type="PANTHER" id="PTHR10625:SF19">
    <property type="entry name" value="HISTONE DEACETYLASE 12"/>
    <property type="match status" value="1"/>
</dbReference>
<dbReference type="InterPro" id="IPR023801">
    <property type="entry name" value="His_deacetylse_dom"/>
</dbReference>
<reference evidence="4" key="1">
    <citation type="submission" date="2021-03" db="EMBL/GenBank/DDBJ databases">
        <title>Fibrella sp. HMF5335 genome sequencing and assembly.</title>
        <authorList>
            <person name="Kang H."/>
            <person name="Kim H."/>
            <person name="Bae S."/>
            <person name="Joh K."/>
        </authorList>
    </citation>
    <scope>NUCLEOTIDE SEQUENCE</scope>
    <source>
        <strain evidence="4">HMF5335</strain>
    </source>
</reference>